<dbReference type="InterPro" id="IPR047767">
    <property type="entry name" value="PSP1-like"/>
</dbReference>
<feature type="compositionally biased region" description="Polar residues" evidence="1">
    <location>
        <begin position="200"/>
        <end position="216"/>
    </location>
</feature>
<sequence>MNTGSLKSGSSKPASGSLANAPPNSQTLLLERTNARTSTPDSEALASSDDEGDHRQTQSHPPAPPQKPVRRSSWLNDTSQPISRPRKGSFASSSMSPTGSNPSTPSVETGTGSWAPHAASSVMGRTPGSSTFPWGTGIWNADRKEPPSRLSEVLPSPTSTGANASMFGSEGGLMQSSPARESMQNPQIPFAIPLHPTPKTYRSQSYSVGQLDTDTNPLAAMASGPVPGRARHPALQHRPSRPSMLSEMSNDGSILGKVKEVEDDDDESASESLQGSFHQTSESKTIEMLARENAMLRQQQQQQQHQQQQQYNSRIRPRASTGAAYLNGYTLQEPVPEESDFAVDELDELHDSGESFARRVATRRMSEYGMGAVRSPIGLDSRKTDNTSLKKAIWSSSLGFPLEDVSQSRRHSFANMPTRQGSITSIADAAATLEPSALDGHVSQDYPTNFIDQSGFGAGGNGPNFFASNSTLGNAAPPTFNNPFQSPFGVPGHFPARVPSPHRNVYNMAQPRHNQLLHVVLFKCSRADVFYIQEGTGLTVKPGDLVIVEADRGTDLGTVAKSNVDWQAAKDWKEHYAEEQYKWLMMYSQGAGAAQEGAGAGLLATSSGLQGSAVGGMGPPSQHHMQEPSAGELRPKLIKRLAQNHEIQSLREKEGQEAKAKRVCMQKVKEHGLNMEILDAEFQMDWKKLTFYYFADSYINFNSLVTDLFKIYKTRIWMSAINPASFASPTLGIQAPSGIGPGAVSAGRSSGANDRRQNQPPPEQQTPGFAPAGRGFRPSFNQQPFVAERPMPPGSGYPPSNYGYSQPGVFGTSRNTTSYMPGASPGLDGFPGVAYQQPGEFQPMRHRFPPSQSASSPAHHAQGVPSMTSQPEWTNAFQGLSLNSH</sequence>
<protein>
    <recommendedName>
        <fullName evidence="2">PSP1 C-terminal domain-containing protein</fullName>
    </recommendedName>
</protein>
<accession>A0A084ANX4</accession>
<feature type="compositionally biased region" description="Polar residues" evidence="1">
    <location>
        <begin position="1"/>
        <end position="28"/>
    </location>
</feature>
<feature type="compositionally biased region" description="Basic residues" evidence="1">
    <location>
        <begin position="229"/>
        <end position="240"/>
    </location>
</feature>
<dbReference type="Proteomes" id="UP000028045">
    <property type="component" value="Unassembled WGS sequence"/>
</dbReference>
<evidence type="ECO:0000313" key="4">
    <source>
        <dbReference type="Proteomes" id="UP000028045"/>
    </source>
</evidence>
<dbReference type="Pfam" id="PF04468">
    <property type="entry name" value="PSP1"/>
    <property type="match status" value="1"/>
</dbReference>
<evidence type="ECO:0000259" key="2">
    <source>
        <dbReference type="PROSITE" id="PS51411"/>
    </source>
</evidence>
<dbReference type="PROSITE" id="PS51411">
    <property type="entry name" value="PSP1_C"/>
    <property type="match status" value="1"/>
</dbReference>
<feature type="region of interest" description="Disordered" evidence="1">
    <location>
        <begin position="738"/>
        <end position="809"/>
    </location>
</feature>
<dbReference type="HOGENOM" id="CLU_011715_0_0_1"/>
<feature type="compositionally biased region" description="Polar residues" evidence="1">
    <location>
        <begin position="273"/>
        <end position="282"/>
    </location>
</feature>
<proteinExistence type="predicted"/>
<dbReference type="PANTHER" id="PTHR43830:SF3">
    <property type="entry name" value="PROTEIN PSP1"/>
    <property type="match status" value="1"/>
</dbReference>
<dbReference type="GO" id="GO:0005737">
    <property type="term" value="C:cytoplasm"/>
    <property type="evidence" value="ECO:0007669"/>
    <property type="project" value="TreeGrafter"/>
</dbReference>
<organism evidence="3 4">
    <name type="scientific">Stachybotrys chartarum (strain CBS 109288 / IBT 7711)</name>
    <name type="common">Toxic black mold</name>
    <name type="synonym">Stilbospora chartarum</name>
    <dbReference type="NCBI Taxonomy" id="1280523"/>
    <lineage>
        <taxon>Eukaryota</taxon>
        <taxon>Fungi</taxon>
        <taxon>Dikarya</taxon>
        <taxon>Ascomycota</taxon>
        <taxon>Pezizomycotina</taxon>
        <taxon>Sordariomycetes</taxon>
        <taxon>Hypocreomycetidae</taxon>
        <taxon>Hypocreales</taxon>
        <taxon>Stachybotryaceae</taxon>
        <taxon>Stachybotrys</taxon>
    </lineage>
</organism>
<feature type="compositionally biased region" description="Low complexity" evidence="1">
    <location>
        <begin position="298"/>
        <end position="310"/>
    </location>
</feature>
<dbReference type="PANTHER" id="PTHR43830">
    <property type="entry name" value="PROTEIN PSP1"/>
    <property type="match status" value="1"/>
</dbReference>
<name>A0A084ANX4_STACB</name>
<dbReference type="AlphaFoldDB" id="A0A084ANX4"/>
<feature type="region of interest" description="Disordered" evidence="1">
    <location>
        <begin position="844"/>
        <end position="885"/>
    </location>
</feature>
<feature type="compositionally biased region" description="Polar residues" evidence="1">
    <location>
        <begin position="174"/>
        <end position="187"/>
    </location>
</feature>
<dbReference type="EMBL" id="KL648636">
    <property type="protein sequence ID" value="KEY67003.1"/>
    <property type="molecule type" value="Genomic_DNA"/>
</dbReference>
<feature type="domain" description="PSP1 C-terminal" evidence="2">
    <location>
        <begin position="636"/>
        <end position="721"/>
    </location>
</feature>
<dbReference type="InterPro" id="IPR007557">
    <property type="entry name" value="PSP1_C"/>
</dbReference>
<feature type="compositionally biased region" description="Polar residues" evidence="1">
    <location>
        <begin position="73"/>
        <end position="82"/>
    </location>
</feature>
<feature type="compositionally biased region" description="Low complexity" evidence="1">
    <location>
        <begin position="92"/>
        <end position="106"/>
    </location>
</feature>
<keyword evidence="4" id="KW-1185">Reference proteome</keyword>
<feature type="region of interest" description="Disordered" evidence="1">
    <location>
        <begin position="295"/>
        <end position="316"/>
    </location>
</feature>
<feature type="compositionally biased region" description="Low complexity" evidence="1">
    <location>
        <begin position="797"/>
        <end position="808"/>
    </location>
</feature>
<dbReference type="OrthoDB" id="243127at2759"/>
<evidence type="ECO:0000313" key="3">
    <source>
        <dbReference type="EMBL" id="KEY67003.1"/>
    </source>
</evidence>
<feature type="region of interest" description="Disordered" evidence="1">
    <location>
        <begin position="1"/>
        <end position="282"/>
    </location>
</feature>
<feature type="compositionally biased region" description="Low complexity" evidence="1">
    <location>
        <begin position="849"/>
        <end position="862"/>
    </location>
</feature>
<feature type="compositionally biased region" description="Polar residues" evidence="1">
    <location>
        <begin position="865"/>
        <end position="885"/>
    </location>
</feature>
<evidence type="ECO:0000256" key="1">
    <source>
        <dbReference type="SAM" id="MobiDB-lite"/>
    </source>
</evidence>
<reference evidence="3 4" key="1">
    <citation type="journal article" date="2014" name="BMC Genomics">
        <title>Comparative genome sequencing reveals chemotype-specific gene clusters in the toxigenic black mold Stachybotrys.</title>
        <authorList>
            <person name="Semeiks J."/>
            <person name="Borek D."/>
            <person name="Otwinowski Z."/>
            <person name="Grishin N.V."/>
        </authorList>
    </citation>
    <scope>NUCLEOTIDE SEQUENCE [LARGE SCALE GENOMIC DNA]</scope>
    <source>
        <strain evidence="4">CBS 109288 / IBT 7711</strain>
    </source>
</reference>
<gene>
    <name evidence="3" type="ORF">S7711_05124</name>
</gene>